<evidence type="ECO:0000256" key="1">
    <source>
        <dbReference type="SAM" id="Phobius"/>
    </source>
</evidence>
<keyword evidence="1" id="KW-1133">Transmembrane helix</keyword>
<keyword evidence="1" id="KW-0472">Membrane</keyword>
<reference evidence="2" key="1">
    <citation type="journal article" date="2014" name="Genome Biol. Evol.">
        <title>Pangenome evidence for extensive interdomain horizontal transfer affecting lineage core and shell genes in uncultured planktonic thaumarchaeota and euryarchaeota.</title>
        <authorList>
            <person name="Deschamps P."/>
            <person name="Zivanovic Y."/>
            <person name="Moreira D."/>
            <person name="Rodriguez-Valera F."/>
            <person name="Lopez-Garcia P."/>
        </authorList>
    </citation>
    <scope>NUCLEOTIDE SEQUENCE</scope>
</reference>
<evidence type="ECO:0008006" key="3">
    <source>
        <dbReference type="Google" id="ProtNLM"/>
    </source>
</evidence>
<evidence type="ECO:0000313" key="2">
    <source>
        <dbReference type="EMBL" id="AIF13228.1"/>
    </source>
</evidence>
<proteinExistence type="predicted"/>
<feature type="transmembrane region" description="Helical" evidence="1">
    <location>
        <begin position="285"/>
        <end position="309"/>
    </location>
</feature>
<dbReference type="NCBIfam" id="NF041895">
    <property type="entry name" value="choice_anch_V"/>
    <property type="match status" value="1"/>
</dbReference>
<organism evidence="2">
    <name type="scientific">uncultured marine group II/III euryarchaeote KM3_60_H01</name>
    <dbReference type="NCBI Taxonomy" id="1456470"/>
    <lineage>
        <taxon>Archaea</taxon>
        <taxon>Methanobacteriati</taxon>
        <taxon>Methanobacteriota</taxon>
        <taxon>environmental samples</taxon>
    </lineage>
</organism>
<accession>A0A075HH48</accession>
<sequence>MPGCSLTTSSLLKSDSLGKVMKTNPSQNGLLRPDKGVTISKRLLDHYNSAESTLVESSMGGKINDFRLPLIVVLSALLLAGGTIAESDGITGDRAEGDTDVAMSGCTCHTNNEIAPSDTVTLIVDGVPYAWAEGTSYTLTIQLLGGPEMAGGHSNTGGFSMRVSSGVLTPGAGFENLVQNDGSEQTMTHTLDGAQTPDRTWQVTWTAPATGSGDVTFWIAGNAVDGNLAAMAPDAYNRLSFNLVEGNDNGGTRAIFAGDGNIQAPAASTGEIDLHSMGAPFRAHWLGLLGFGAVIAVLLFCGFFLRYGFSHHYVGRSNLLRLRIKHLRRGDQL</sequence>
<dbReference type="AlphaFoldDB" id="A0A075HH48"/>
<name>A0A075HH48_9EURY</name>
<dbReference type="EMBL" id="KF900967">
    <property type="protein sequence ID" value="AIF13228.1"/>
    <property type="molecule type" value="Genomic_DNA"/>
</dbReference>
<protein>
    <recommendedName>
        <fullName evidence="3">Reelin domain-containing protein</fullName>
    </recommendedName>
</protein>
<keyword evidence="1" id="KW-0812">Transmembrane</keyword>